<dbReference type="Pfam" id="PF10503">
    <property type="entry name" value="Esterase_PHB"/>
    <property type="match status" value="1"/>
</dbReference>
<proteinExistence type="predicted"/>
<dbReference type="EMBL" id="QYUK01000011">
    <property type="protein sequence ID" value="RJF88453.1"/>
    <property type="molecule type" value="Genomic_DNA"/>
</dbReference>
<sequence length="162" mass="17926">MMPIPGLPLVRRLRALIPLCAALLLAACALQLPVSTERATQFEEFGDNPGNLDMLAYIPANLKPGAPLVVALHHCFQMAEEYADEVGWLTLADKYGFAVLLPQQSVFNDPNYCFQWFNAWQQDAKGDEPASIHAMIVSMLQAYGLDRHRVFVTGHSAGAAWR</sequence>
<keyword evidence="1 3" id="KW-0732">Signal</keyword>
<feature type="chain" id="PRO_5019367467" description="Poly(3-hydroxybutyrate) depolymerase" evidence="3">
    <location>
        <begin position="27"/>
        <end position="162"/>
    </location>
</feature>
<accession>A0A418WEM0</accession>
<dbReference type="PANTHER" id="PTHR43037:SF1">
    <property type="entry name" value="BLL1128 PROTEIN"/>
    <property type="match status" value="1"/>
</dbReference>
<organism evidence="4 5">
    <name type="scientific">Oleomonas cavernae</name>
    <dbReference type="NCBI Taxonomy" id="2320859"/>
    <lineage>
        <taxon>Bacteria</taxon>
        <taxon>Pseudomonadati</taxon>
        <taxon>Pseudomonadota</taxon>
        <taxon>Alphaproteobacteria</taxon>
        <taxon>Acetobacterales</taxon>
        <taxon>Acetobacteraceae</taxon>
        <taxon>Oleomonas</taxon>
    </lineage>
</organism>
<evidence type="ECO:0000313" key="5">
    <source>
        <dbReference type="Proteomes" id="UP000284605"/>
    </source>
</evidence>
<comment type="caution">
    <text evidence="4">The sequence shown here is derived from an EMBL/GenBank/DDBJ whole genome shotgun (WGS) entry which is preliminary data.</text>
</comment>
<dbReference type="AlphaFoldDB" id="A0A418WEM0"/>
<feature type="signal peptide" evidence="3">
    <location>
        <begin position="1"/>
        <end position="26"/>
    </location>
</feature>
<dbReference type="InterPro" id="IPR010126">
    <property type="entry name" value="Esterase_phb"/>
</dbReference>
<dbReference type="GO" id="GO:0005576">
    <property type="term" value="C:extracellular region"/>
    <property type="evidence" value="ECO:0007669"/>
    <property type="project" value="InterPro"/>
</dbReference>
<dbReference type="SUPFAM" id="SSF53474">
    <property type="entry name" value="alpha/beta-Hydrolases"/>
    <property type="match status" value="1"/>
</dbReference>
<evidence type="ECO:0000256" key="3">
    <source>
        <dbReference type="SAM" id="SignalP"/>
    </source>
</evidence>
<dbReference type="Proteomes" id="UP000284605">
    <property type="component" value="Unassembled WGS sequence"/>
</dbReference>
<dbReference type="InterPro" id="IPR029058">
    <property type="entry name" value="AB_hydrolase_fold"/>
</dbReference>
<dbReference type="PANTHER" id="PTHR43037">
    <property type="entry name" value="UNNAMED PRODUCT-RELATED"/>
    <property type="match status" value="1"/>
</dbReference>
<keyword evidence="2" id="KW-0378">Hydrolase</keyword>
<keyword evidence="5" id="KW-1185">Reference proteome</keyword>
<protein>
    <recommendedName>
        <fullName evidence="6">Poly(3-hydroxybutyrate) depolymerase</fullName>
    </recommendedName>
</protein>
<dbReference type="Gene3D" id="3.40.50.1820">
    <property type="entry name" value="alpha/beta hydrolase"/>
    <property type="match status" value="1"/>
</dbReference>
<dbReference type="InterPro" id="IPR050955">
    <property type="entry name" value="Plant_Biomass_Hydrol_Est"/>
</dbReference>
<name>A0A418WEM0_9PROT</name>
<evidence type="ECO:0000313" key="4">
    <source>
        <dbReference type="EMBL" id="RJF88453.1"/>
    </source>
</evidence>
<gene>
    <name evidence="4" type="ORF">D3874_16705</name>
</gene>
<evidence type="ECO:0000256" key="2">
    <source>
        <dbReference type="ARBA" id="ARBA00022801"/>
    </source>
</evidence>
<reference evidence="4 5" key="1">
    <citation type="submission" date="2018-09" db="EMBL/GenBank/DDBJ databases">
        <authorList>
            <person name="Zhu H."/>
        </authorList>
    </citation>
    <scope>NUCLEOTIDE SEQUENCE [LARGE SCALE GENOMIC DNA]</scope>
    <source>
        <strain evidence="4 5">K1W22B-8</strain>
    </source>
</reference>
<evidence type="ECO:0008006" key="6">
    <source>
        <dbReference type="Google" id="ProtNLM"/>
    </source>
</evidence>
<evidence type="ECO:0000256" key="1">
    <source>
        <dbReference type="ARBA" id="ARBA00022729"/>
    </source>
</evidence>
<dbReference type="GO" id="GO:0016787">
    <property type="term" value="F:hydrolase activity"/>
    <property type="evidence" value="ECO:0007669"/>
    <property type="project" value="UniProtKB-KW"/>
</dbReference>